<organism evidence="7 8">
    <name type="scientific">Desulfacinum infernum DSM 9756</name>
    <dbReference type="NCBI Taxonomy" id="1121391"/>
    <lineage>
        <taxon>Bacteria</taxon>
        <taxon>Pseudomonadati</taxon>
        <taxon>Thermodesulfobacteriota</taxon>
        <taxon>Syntrophobacteria</taxon>
        <taxon>Syntrophobacterales</taxon>
        <taxon>Syntrophobacteraceae</taxon>
        <taxon>Desulfacinum</taxon>
    </lineage>
</organism>
<evidence type="ECO:0000313" key="8">
    <source>
        <dbReference type="Proteomes" id="UP000184076"/>
    </source>
</evidence>
<proteinExistence type="inferred from homology"/>
<feature type="domain" description="Carbohydrate kinase FGGY C-terminal" evidence="6">
    <location>
        <begin position="253"/>
        <end position="444"/>
    </location>
</feature>
<dbReference type="EMBL" id="FQVB01000014">
    <property type="protein sequence ID" value="SHF29394.1"/>
    <property type="molecule type" value="Genomic_DNA"/>
</dbReference>
<dbReference type="Pfam" id="PF02782">
    <property type="entry name" value="FGGY_C"/>
    <property type="match status" value="1"/>
</dbReference>
<evidence type="ECO:0000313" key="7">
    <source>
        <dbReference type="EMBL" id="SHF29394.1"/>
    </source>
</evidence>
<dbReference type="STRING" id="1121391.SAMN02745206_01704"/>
<dbReference type="PANTHER" id="PTHR43095">
    <property type="entry name" value="SUGAR KINASE"/>
    <property type="match status" value="1"/>
</dbReference>
<comment type="similarity">
    <text evidence="1 4">Belongs to the FGGY kinase family.</text>
</comment>
<evidence type="ECO:0000256" key="4">
    <source>
        <dbReference type="RuleBase" id="RU003733"/>
    </source>
</evidence>
<feature type="domain" description="Carbohydrate kinase FGGY N-terminal" evidence="5">
    <location>
        <begin position="4"/>
        <end position="242"/>
    </location>
</feature>
<name>A0A1M5AGY0_9BACT</name>
<gene>
    <name evidence="7" type="ORF">SAMN02745206_01704</name>
</gene>
<dbReference type="GO" id="GO:0005975">
    <property type="term" value="P:carbohydrate metabolic process"/>
    <property type="evidence" value="ECO:0007669"/>
    <property type="project" value="InterPro"/>
</dbReference>
<keyword evidence="3 4" id="KW-0418">Kinase</keyword>
<dbReference type="RefSeq" id="WP_073038567.1">
    <property type="nucleotide sequence ID" value="NZ_FQVB01000014.1"/>
</dbReference>
<evidence type="ECO:0000256" key="2">
    <source>
        <dbReference type="ARBA" id="ARBA00022679"/>
    </source>
</evidence>
<dbReference type="AlphaFoldDB" id="A0A1M5AGY0"/>
<keyword evidence="2 4" id="KW-0808">Transferase</keyword>
<dbReference type="InterPro" id="IPR018484">
    <property type="entry name" value="FGGY_N"/>
</dbReference>
<dbReference type="InterPro" id="IPR050406">
    <property type="entry name" value="FGGY_Carb_Kinase"/>
</dbReference>
<evidence type="ECO:0000259" key="5">
    <source>
        <dbReference type="Pfam" id="PF00370"/>
    </source>
</evidence>
<dbReference type="PROSITE" id="PS00445">
    <property type="entry name" value="FGGY_KINASES_2"/>
    <property type="match status" value="1"/>
</dbReference>
<dbReference type="Gene3D" id="3.30.420.40">
    <property type="match status" value="2"/>
</dbReference>
<evidence type="ECO:0000256" key="3">
    <source>
        <dbReference type="ARBA" id="ARBA00022777"/>
    </source>
</evidence>
<dbReference type="InterPro" id="IPR018485">
    <property type="entry name" value="FGGY_C"/>
</dbReference>
<reference evidence="8" key="1">
    <citation type="submission" date="2016-11" db="EMBL/GenBank/DDBJ databases">
        <authorList>
            <person name="Varghese N."/>
            <person name="Submissions S."/>
        </authorList>
    </citation>
    <scope>NUCLEOTIDE SEQUENCE [LARGE SCALE GENOMIC DNA]</scope>
    <source>
        <strain evidence="8">DSM 9756</strain>
    </source>
</reference>
<accession>A0A1M5AGY0</accession>
<evidence type="ECO:0000256" key="1">
    <source>
        <dbReference type="ARBA" id="ARBA00009156"/>
    </source>
</evidence>
<dbReference type="InterPro" id="IPR018483">
    <property type="entry name" value="Carb_kinase_FGGY_CS"/>
</dbReference>
<evidence type="ECO:0000259" key="6">
    <source>
        <dbReference type="Pfam" id="PF02782"/>
    </source>
</evidence>
<dbReference type="GO" id="GO:0016773">
    <property type="term" value="F:phosphotransferase activity, alcohol group as acceptor"/>
    <property type="evidence" value="ECO:0007669"/>
    <property type="project" value="InterPro"/>
</dbReference>
<keyword evidence="8" id="KW-1185">Reference proteome</keyword>
<dbReference type="InterPro" id="IPR000577">
    <property type="entry name" value="Carb_kinase_FGGY"/>
</dbReference>
<dbReference type="InterPro" id="IPR043129">
    <property type="entry name" value="ATPase_NBD"/>
</dbReference>
<dbReference type="Proteomes" id="UP000184076">
    <property type="component" value="Unassembled WGS sequence"/>
</dbReference>
<protein>
    <submittedName>
        <fullName evidence="7">Gluconokinase</fullName>
    </submittedName>
</protein>
<dbReference type="CDD" id="cd07770">
    <property type="entry name" value="ASKHA_NBD_FGGY_GntK"/>
    <property type="match status" value="1"/>
</dbReference>
<dbReference type="PIRSF" id="PIRSF000538">
    <property type="entry name" value="GlpK"/>
    <property type="match status" value="1"/>
</dbReference>
<dbReference type="PANTHER" id="PTHR43095:SF2">
    <property type="entry name" value="GLUCONOKINASE"/>
    <property type="match status" value="1"/>
</dbReference>
<dbReference type="SUPFAM" id="SSF53067">
    <property type="entry name" value="Actin-like ATPase domain"/>
    <property type="match status" value="2"/>
</dbReference>
<sequence>MEHYTCGIDIGTSSTKAVVFDPSLRKVFSVSVPYAFTDTREGAAELDPDQVADAAIRCLSRCAAHGAQAGTPLAFASFSSALHTLMAVDRSGNPLGGCLTWADVRPMEAIGTVRSFGNIYERTGCPPHAIYTPAKILWLRRRRPEAYRKAARFVTLKEYILHRLTGRWVADFGVASGGGLLNLHEKGWDRELLRALELQEDSLSPLADGTTVLSMKREWEERIGARFPLVLGSGDGQLANLGAGTYASRRFVATVGTSGAVRVFSPEARLDSRGRTWCYMLDRDTYVTGGAINNGGIVLGWLRSRLAYEYGEDGVAVPVYEDLSRMAEEVPPGAGGLLFLPFLTGERTPDWNAAARGVVLGLGMEHGFRHLVRAAMEGVAFRLNANFLVLQELAGEARDVIISGGVTHSRVWLQILADVLGRPLLLYPGAENSTLGAVLMGLKALGILDDYSQAPLPDKAERTVSPDPNNHGIYRELFALFQQAYDGTRAVIERLQDLRGTSPCGPF</sequence>
<dbReference type="Pfam" id="PF00370">
    <property type="entry name" value="FGGY_N"/>
    <property type="match status" value="1"/>
</dbReference>
<dbReference type="GO" id="GO:0016301">
    <property type="term" value="F:kinase activity"/>
    <property type="evidence" value="ECO:0007669"/>
    <property type="project" value="UniProtKB-KW"/>
</dbReference>